<sequence length="548" mass="60290">MDRSIAKHLFLPLARPSSARTTDSTRTTSTTDSTSSDAIKKYVLKLYGNTIRSFVADHSPPAGASRVSFINGLIVIEEKHKEVKDPNIVDWDGESDPQKPLNWPKWKKALNLTIIFLICLVTPFASSAIAPAAPDMQILQQNFDPYLASFVTSSYVLGYAIGPLIIGPLSEVYGRVVMYNMCNIIFVLFTVLSPIDKDLKAITGFRFLAGCGGASAFTLAPASISDMVSPERRGSAFAVMGIAYNLGPAIAPMVGSYVNATYGWEWIFWIITILGGVCTFASLAGLCETYEVVLLRRKAAMLRKSAGNKELRSKFDNSTDMSHWITVRTAMLRPLRMLCFSPNILLISLVTALGFGYMYLLYTMLPLVFITVYRWEARNTGLAYLGILFGNMLAMILGNGVSNHIASKRRANGDNRPEVRLIPMIFHWPLVSIGLFVFGWSASYGIYWFVPILGTAIFGVGVMSTVFFCGTYIIDAYTLHSASATAATIVLRSLFGGLVPLFSNKLYDNLGISWANTLLAAIALAFAPIPFFFYKYGQGLRAKYVVLD</sequence>
<feature type="transmembrane region" description="Helical" evidence="5">
    <location>
        <begin position="382"/>
        <end position="401"/>
    </location>
</feature>
<keyword evidence="2 5" id="KW-0812">Transmembrane</keyword>
<protein>
    <submittedName>
        <fullName evidence="7">MFS general substrate transporter</fullName>
    </submittedName>
</protein>
<keyword evidence="4 5" id="KW-0472">Membrane</keyword>
<feature type="transmembrane region" description="Helical" evidence="5">
    <location>
        <begin position="446"/>
        <end position="474"/>
    </location>
</feature>
<keyword evidence="8" id="KW-1185">Reference proteome</keyword>
<feature type="transmembrane region" description="Helical" evidence="5">
    <location>
        <begin position="266"/>
        <end position="295"/>
    </location>
</feature>
<comment type="subcellular location">
    <subcellularLocation>
        <location evidence="1">Membrane</location>
        <topology evidence="1">Multi-pass membrane protein</topology>
    </subcellularLocation>
</comment>
<evidence type="ECO:0000313" key="8">
    <source>
        <dbReference type="Proteomes" id="UP000799779"/>
    </source>
</evidence>
<dbReference type="PANTHER" id="PTHR23502">
    <property type="entry name" value="MAJOR FACILITATOR SUPERFAMILY"/>
    <property type="match status" value="1"/>
</dbReference>
<dbReference type="OrthoDB" id="5296287at2759"/>
<proteinExistence type="predicted"/>
<accession>A0A6A5WZA2</accession>
<feature type="transmembrane region" description="Helical" evidence="5">
    <location>
        <begin position="236"/>
        <end position="254"/>
    </location>
</feature>
<evidence type="ECO:0000256" key="4">
    <source>
        <dbReference type="ARBA" id="ARBA00023136"/>
    </source>
</evidence>
<evidence type="ECO:0000313" key="7">
    <source>
        <dbReference type="EMBL" id="KAF2006857.1"/>
    </source>
</evidence>
<dbReference type="Pfam" id="PF07690">
    <property type="entry name" value="MFS_1"/>
    <property type="match status" value="1"/>
</dbReference>
<feature type="transmembrane region" description="Helical" evidence="5">
    <location>
        <begin position="514"/>
        <end position="534"/>
    </location>
</feature>
<organism evidence="7 8">
    <name type="scientific">Amniculicola lignicola CBS 123094</name>
    <dbReference type="NCBI Taxonomy" id="1392246"/>
    <lineage>
        <taxon>Eukaryota</taxon>
        <taxon>Fungi</taxon>
        <taxon>Dikarya</taxon>
        <taxon>Ascomycota</taxon>
        <taxon>Pezizomycotina</taxon>
        <taxon>Dothideomycetes</taxon>
        <taxon>Pleosporomycetidae</taxon>
        <taxon>Pleosporales</taxon>
        <taxon>Amniculicolaceae</taxon>
        <taxon>Amniculicola</taxon>
    </lineage>
</organism>
<reference evidence="7" key="1">
    <citation type="journal article" date="2020" name="Stud. Mycol.">
        <title>101 Dothideomycetes genomes: a test case for predicting lifestyles and emergence of pathogens.</title>
        <authorList>
            <person name="Haridas S."/>
            <person name="Albert R."/>
            <person name="Binder M."/>
            <person name="Bloem J."/>
            <person name="Labutti K."/>
            <person name="Salamov A."/>
            <person name="Andreopoulos B."/>
            <person name="Baker S."/>
            <person name="Barry K."/>
            <person name="Bills G."/>
            <person name="Bluhm B."/>
            <person name="Cannon C."/>
            <person name="Castanera R."/>
            <person name="Culley D."/>
            <person name="Daum C."/>
            <person name="Ezra D."/>
            <person name="Gonzalez J."/>
            <person name="Henrissat B."/>
            <person name="Kuo A."/>
            <person name="Liang C."/>
            <person name="Lipzen A."/>
            <person name="Lutzoni F."/>
            <person name="Magnuson J."/>
            <person name="Mondo S."/>
            <person name="Nolan M."/>
            <person name="Ohm R."/>
            <person name="Pangilinan J."/>
            <person name="Park H.-J."/>
            <person name="Ramirez L."/>
            <person name="Alfaro M."/>
            <person name="Sun H."/>
            <person name="Tritt A."/>
            <person name="Yoshinaga Y."/>
            <person name="Zwiers L.-H."/>
            <person name="Turgeon B."/>
            <person name="Goodwin S."/>
            <person name="Spatafora J."/>
            <person name="Crous P."/>
            <person name="Grigoriev I."/>
        </authorList>
    </citation>
    <scope>NUCLEOTIDE SEQUENCE</scope>
    <source>
        <strain evidence="7">CBS 123094</strain>
    </source>
</reference>
<dbReference type="SUPFAM" id="SSF103473">
    <property type="entry name" value="MFS general substrate transporter"/>
    <property type="match status" value="1"/>
</dbReference>
<feature type="transmembrane region" description="Helical" evidence="5">
    <location>
        <begin position="109"/>
        <end position="133"/>
    </location>
</feature>
<gene>
    <name evidence="7" type="ORF">P154DRAFT_480629</name>
</gene>
<feature type="transmembrane region" description="Helical" evidence="5">
    <location>
        <begin position="145"/>
        <end position="165"/>
    </location>
</feature>
<evidence type="ECO:0000256" key="2">
    <source>
        <dbReference type="ARBA" id="ARBA00022692"/>
    </source>
</evidence>
<feature type="transmembrane region" description="Helical" evidence="5">
    <location>
        <begin position="207"/>
        <end position="224"/>
    </location>
</feature>
<name>A0A6A5WZA2_9PLEO</name>
<dbReference type="InterPro" id="IPR036259">
    <property type="entry name" value="MFS_trans_sf"/>
</dbReference>
<dbReference type="InterPro" id="IPR020846">
    <property type="entry name" value="MFS_dom"/>
</dbReference>
<feature type="transmembrane region" description="Helical" evidence="5">
    <location>
        <begin position="338"/>
        <end position="362"/>
    </location>
</feature>
<dbReference type="PANTHER" id="PTHR23502:SF157">
    <property type="entry name" value="MAJOR FACILITATOR SUPERFAMILY (MFS) PROFILE DOMAIN-CONTAINING PROTEIN-RELATED"/>
    <property type="match status" value="1"/>
</dbReference>
<dbReference type="GO" id="GO:0016020">
    <property type="term" value="C:membrane"/>
    <property type="evidence" value="ECO:0007669"/>
    <property type="project" value="UniProtKB-SubCell"/>
</dbReference>
<feature type="domain" description="Major facilitator superfamily (MFS) profile" evidence="6">
    <location>
        <begin position="111"/>
        <end position="538"/>
    </location>
</feature>
<dbReference type="Proteomes" id="UP000799779">
    <property type="component" value="Unassembled WGS sequence"/>
</dbReference>
<feature type="transmembrane region" description="Helical" evidence="5">
    <location>
        <begin position="481"/>
        <end position="502"/>
    </location>
</feature>
<dbReference type="Gene3D" id="1.20.1250.20">
    <property type="entry name" value="MFS general substrate transporter like domains"/>
    <property type="match status" value="1"/>
</dbReference>
<dbReference type="PROSITE" id="PS50850">
    <property type="entry name" value="MFS"/>
    <property type="match status" value="1"/>
</dbReference>
<feature type="transmembrane region" description="Helical" evidence="5">
    <location>
        <begin position="177"/>
        <end position="195"/>
    </location>
</feature>
<dbReference type="EMBL" id="ML977558">
    <property type="protein sequence ID" value="KAF2006857.1"/>
    <property type="molecule type" value="Genomic_DNA"/>
</dbReference>
<evidence type="ECO:0000256" key="1">
    <source>
        <dbReference type="ARBA" id="ARBA00004141"/>
    </source>
</evidence>
<keyword evidence="3 5" id="KW-1133">Transmembrane helix</keyword>
<evidence type="ECO:0000256" key="5">
    <source>
        <dbReference type="SAM" id="Phobius"/>
    </source>
</evidence>
<dbReference type="InterPro" id="IPR011701">
    <property type="entry name" value="MFS"/>
</dbReference>
<dbReference type="GO" id="GO:0022857">
    <property type="term" value="F:transmembrane transporter activity"/>
    <property type="evidence" value="ECO:0007669"/>
    <property type="project" value="InterPro"/>
</dbReference>
<feature type="transmembrane region" description="Helical" evidence="5">
    <location>
        <begin position="421"/>
        <end position="440"/>
    </location>
</feature>
<evidence type="ECO:0000256" key="3">
    <source>
        <dbReference type="ARBA" id="ARBA00022989"/>
    </source>
</evidence>
<evidence type="ECO:0000259" key="6">
    <source>
        <dbReference type="PROSITE" id="PS50850"/>
    </source>
</evidence>
<dbReference type="AlphaFoldDB" id="A0A6A5WZA2"/>